<accession>A0ABV8IAK2</accession>
<protein>
    <recommendedName>
        <fullName evidence="3">DUF4352 domain-containing protein</fullName>
    </recommendedName>
</protein>
<organism evidence="1 2">
    <name type="scientific">Planomonospora corallina</name>
    <dbReference type="NCBI Taxonomy" id="1806052"/>
    <lineage>
        <taxon>Bacteria</taxon>
        <taxon>Bacillati</taxon>
        <taxon>Actinomycetota</taxon>
        <taxon>Actinomycetes</taxon>
        <taxon>Streptosporangiales</taxon>
        <taxon>Streptosporangiaceae</taxon>
        <taxon>Planomonospora</taxon>
    </lineage>
</organism>
<proteinExistence type="predicted"/>
<evidence type="ECO:0008006" key="3">
    <source>
        <dbReference type="Google" id="ProtNLM"/>
    </source>
</evidence>
<dbReference type="EMBL" id="JBHSBM010000022">
    <property type="protein sequence ID" value="MFC4060436.1"/>
    <property type="molecule type" value="Genomic_DNA"/>
</dbReference>
<sequence>MTSPSGGGTRRRRPIAVPLILMLLAAGLGATAALGGLSAAPDDPPRRLGPGATVDQGRFLTTFVAARTVRRPDEDGLRDRRFLEVELEVVNRGDETTQVGRPGEGGHSFARGLLAMTPPIPSGDGPDVTVADGGVPSRQLHPDMAAAVVLRYEIPEGQPSPETVRYDVGAFERRERSAAAEDFWVLERDGRTQDAPAKVTAQVTLPVQRGEGT</sequence>
<gene>
    <name evidence="1" type="ORF">ACFOWE_19195</name>
</gene>
<keyword evidence="2" id="KW-1185">Reference proteome</keyword>
<reference evidence="2" key="1">
    <citation type="journal article" date="2019" name="Int. J. Syst. Evol. Microbiol.">
        <title>The Global Catalogue of Microorganisms (GCM) 10K type strain sequencing project: providing services to taxonomists for standard genome sequencing and annotation.</title>
        <authorList>
            <consortium name="The Broad Institute Genomics Platform"/>
            <consortium name="The Broad Institute Genome Sequencing Center for Infectious Disease"/>
            <person name="Wu L."/>
            <person name="Ma J."/>
        </authorList>
    </citation>
    <scope>NUCLEOTIDE SEQUENCE [LARGE SCALE GENOMIC DNA]</scope>
    <source>
        <strain evidence="2">TBRC 4489</strain>
    </source>
</reference>
<evidence type="ECO:0000313" key="2">
    <source>
        <dbReference type="Proteomes" id="UP001595850"/>
    </source>
</evidence>
<evidence type="ECO:0000313" key="1">
    <source>
        <dbReference type="EMBL" id="MFC4060436.1"/>
    </source>
</evidence>
<name>A0ABV8IAK2_9ACTN</name>
<comment type="caution">
    <text evidence="1">The sequence shown here is derived from an EMBL/GenBank/DDBJ whole genome shotgun (WGS) entry which is preliminary data.</text>
</comment>
<dbReference type="RefSeq" id="WP_377289681.1">
    <property type="nucleotide sequence ID" value="NZ_JBHSBM010000022.1"/>
</dbReference>
<dbReference type="Proteomes" id="UP001595850">
    <property type="component" value="Unassembled WGS sequence"/>
</dbReference>